<comment type="caution">
    <text evidence="4">The sequence shown here is derived from an EMBL/GenBank/DDBJ whole genome shotgun (WGS) entry which is preliminary data.</text>
</comment>
<dbReference type="Pfam" id="PF20103">
    <property type="entry name" value="DUF6493"/>
    <property type="match status" value="1"/>
</dbReference>
<dbReference type="Pfam" id="PF25148">
    <property type="entry name" value="DUF7824"/>
    <property type="match status" value="1"/>
</dbReference>
<dbReference type="AlphaFoldDB" id="A0A011MRK0"/>
<dbReference type="STRING" id="1454001.AW08_03384"/>
<feature type="domain" description="DUF7825" evidence="3">
    <location>
        <begin position="840"/>
        <end position="974"/>
    </location>
</feature>
<dbReference type="EMBL" id="JFAX01000026">
    <property type="protein sequence ID" value="EXI65221.1"/>
    <property type="molecule type" value="Genomic_DNA"/>
</dbReference>
<evidence type="ECO:0000259" key="3">
    <source>
        <dbReference type="Pfam" id="PF25149"/>
    </source>
</evidence>
<accession>A0A011MRK0</accession>
<dbReference type="InterPro" id="IPR045472">
    <property type="entry name" value="DUF6493"/>
</dbReference>
<evidence type="ECO:0000259" key="2">
    <source>
        <dbReference type="Pfam" id="PF25148"/>
    </source>
</evidence>
<reference evidence="4" key="1">
    <citation type="submission" date="2014-02" db="EMBL/GenBank/DDBJ databases">
        <title>Expanding our view of genomic diversity in Candidatus Accumulibacter clades.</title>
        <authorList>
            <person name="Skennerton C.T."/>
            <person name="Barr J.J."/>
            <person name="Slater F.R."/>
            <person name="Bond P.L."/>
            <person name="Tyson G.W."/>
        </authorList>
    </citation>
    <scope>NUCLEOTIDE SEQUENCE [LARGE SCALE GENOMIC DNA]</scope>
</reference>
<proteinExistence type="predicted"/>
<gene>
    <name evidence="4" type="ORF">AW08_03384</name>
</gene>
<organism evidence="4 5">
    <name type="scientific">Candidatus Accumulibacter adjunctus</name>
    <dbReference type="NCBI Taxonomy" id="1454001"/>
    <lineage>
        <taxon>Bacteria</taxon>
        <taxon>Pseudomonadati</taxon>
        <taxon>Pseudomonadota</taxon>
        <taxon>Betaproteobacteria</taxon>
        <taxon>Candidatus Accumulibacter</taxon>
    </lineage>
</organism>
<feature type="domain" description="DUF6493" evidence="1">
    <location>
        <begin position="5"/>
        <end position="328"/>
    </location>
</feature>
<sequence length="1069" mass="115586">MNERDFAALVVRQSPAAIVDALLALPSEERRVLAPIAADLWQEIDGGRVMNEWLVLLPGASTTRSGNVGRGWREQHAKLSLAVLVLCNIDRAKRVHWLGSRAADALLRRVFAARDAGWREAWLRHRLRGEFPGVHWSFVRGLVRDGLCRRPDEGDSLRGYLQLMVSDLNPGWSRPGVAYVPLSARLLADPGLLDDEIWRLFEVDTHLYDDAWTRRNPRCPAGYEGWSDALLRLAGEGSVDRRRLLDATLAGLWASSSNSVLAGHHRLHCRLAPSADELDAREGAYRELLGHRAGPVVGFALRQLALIARRRPLAAAPTLAAMPPLFALPAKTQPLAALKLVGRLLQREKPQGELAEAACAVLLEALRHPASDVQQTAAQLLCAHAGTWSDEQIAGVRAVERELTPSARTLLAALEREPAGVRPAPLPSTDAAAAGATMPAERRWRARVQALPSRLRAVGGLAGEVDFSLPPPPLAIALTDLPILKTLPPVSPIAGIDELIDSVAHAIEAVDSATEVERIVDGIARLFDDRPGDFAARTQALVKRMHTGALADARGLVLPGTPNGLRDLVLTWLEGGPRHTNYPYWQQVRGPMRFMDRRLRELARHLDRHGALQPLATPTHAPGWIAPHVFVERLAHYERAARRPLASDLLQALLRLAPDGRGEALALAGALRGEWAPAVRWALGGGSAPDVQSRRQAALWVAAGRARAPHADLSGPLAALGLRIDWPDVLQPASYQWRATTRTLHRHGRETIHPCLDLQVSPAPWRAPRLPTPAWGAAARVRAGAAWLMHLAGSLRLVAPSLALRTLAPSLAVPTCLAHESAPHRSLAVGYSAPWLIDWAQTLWPLNGDALLALGVRLMVERIDLTASAGEPLHPFLTPLFAGNRPWSELGVLALSIALASRDGDLRRLATDLLIEGIADGRAHPDELARVLCRLAAGGWLKASRLSAALGEAALVSPLHQWTVAGIIEGALEVFLAQSGKASVALELLHELLFELDGGPSAVTLQRLSAITSGKAGIAAAAIRVRADRPARQCLAEALRSAWEVRLCRVEAWAADGELPDAKHLIAAP</sequence>
<dbReference type="InterPro" id="IPR056727">
    <property type="entry name" value="DUF7825"/>
</dbReference>
<dbReference type="Pfam" id="PF25149">
    <property type="entry name" value="DUF7825"/>
    <property type="match status" value="1"/>
</dbReference>
<evidence type="ECO:0000313" key="4">
    <source>
        <dbReference type="EMBL" id="EXI65221.1"/>
    </source>
</evidence>
<feature type="domain" description="DUF7824" evidence="2">
    <location>
        <begin position="490"/>
        <end position="712"/>
    </location>
</feature>
<dbReference type="PATRIC" id="fig|1454001.3.peg.3426"/>
<dbReference type="InterPro" id="IPR056726">
    <property type="entry name" value="DUF7824"/>
</dbReference>
<evidence type="ECO:0000313" key="5">
    <source>
        <dbReference type="Proteomes" id="UP000020218"/>
    </source>
</evidence>
<dbReference type="Proteomes" id="UP000020218">
    <property type="component" value="Unassembled WGS sequence"/>
</dbReference>
<name>A0A011MRK0_9PROT</name>
<protein>
    <submittedName>
        <fullName evidence="4">Uncharacterized protein</fullName>
    </submittedName>
</protein>
<keyword evidence="5" id="KW-1185">Reference proteome</keyword>
<evidence type="ECO:0000259" key="1">
    <source>
        <dbReference type="Pfam" id="PF20103"/>
    </source>
</evidence>